<dbReference type="EMBL" id="CP137305">
    <property type="protein sequence ID" value="WQF77048.1"/>
    <property type="molecule type" value="Genomic_DNA"/>
</dbReference>
<proteinExistence type="predicted"/>
<dbReference type="Proteomes" id="UP001322277">
    <property type="component" value="Chromosome 1"/>
</dbReference>
<keyword evidence="2" id="KW-0560">Oxidoreductase</keyword>
<name>A0AAX4I255_9PEZI</name>
<accession>A0AAX4I255</accession>
<dbReference type="GO" id="GO:0016491">
    <property type="term" value="F:oxidoreductase activity"/>
    <property type="evidence" value="ECO:0007669"/>
    <property type="project" value="UniProtKB-KW"/>
</dbReference>
<keyword evidence="1" id="KW-0521">NADP</keyword>
<dbReference type="Pfam" id="PF05368">
    <property type="entry name" value="NmrA"/>
    <property type="match status" value="1"/>
</dbReference>
<dbReference type="RefSeq" id="XP_062774272.1">
    <property type="nucleotide sequence ID" value="XM_062918221.1"/>
</dbReference>
<dbReference type="InterPro" id="IPR051609">
    <property type="entry name" value="NmrA/Isoflavone_reductase-like"/>
</dbReference>
<sequence length="326" mass="35812">MTSKVINVAIFGATGESAGAILDGLLESTNPRFEVTALARLSTTSKPAYQKLALKGVKVVAVDFEGPVTEVSKALEGHDIVVASVPPTAVEAQLVLVHAAKLAGIKRFVPSAFAMAIAPSGVSSKDKIYAELFAIGLSFTIIDVGWWYNGFVPKLPSGRTDYMMVLPEFMCNLIPGNGDTKTHVVAYNDIGRLVARIIADPKTINKKILASGAVMSFNEMFDIAEELSREKTKRKYAPAEHLRSMINHFDTQLTLSPEDRTLHMGKICMEYYYSSFVDGDNSPDGVARLGYVLATELYHDFQPTTFRQFFQDVLESKARVPYSDRQ</sequence>
<dbReference type="Gene3D" id="3.40.50.720">
    <property type="entry name" value="NAD(P)-binding Rossmann-like Domain"/>
    <property type="match status" value="1"/>
</dbReference>
<dbReference type="AlphaFoldDB" id="A0AAX4I255"/>
<dbReference type="PANTHER" id="PTHR47706">
    <property type="entry name" value="NMRA-LIKE FAMILY PROTEIN"/>
    <property type="match status" value="1"/>
</dbReference>
<dbReference type="PANTHER" id="PTHR47706:SF9">
    <property type="entry name" value="NMRA-LIKE DOMAIN-CONTAINING PROTEIN-RELATED"/>
    <property type="match status" value="1"/>
</dbReference>
<dbReference type="KEGG" id="cdet:87938565"/>
<evidence type="ECO:0000256" key="2">
    <source>
        <dbReference type="ARBA" id="ARBA00023002"/>
    </source>
</evidence>
<dbReference type="GeneID" id="87938565"/>
<dbReference type="InterPro" id="IPR008030">
    <property type="entry name" value="NmrA-like"/>
</dbReference>
<dbReference type="Gene3D" id="3.90.25.10">
    <property type="entry name" value="UDP-galactose 4-epimerase, domain 1"/>
    <property type="match status" value="1"/>
</dbReference>
<evidence type="ECO:0000313" key="5">
    <source>
        <dbReference type="Proteomes" id="UP001322277"/>
    </source>
</evidence>
<reference evidence="5" key="1">
    <citation type="journal article" date="2023" name="bioRxiv">
        <title>Complete genome of the Medicago anthracnose fungus, Colletotrichum destructivum, reveals a mini-chromosome-like region within a core chromosome.</title>
        <authorList>
            <person name="Lapalu N."/>
            <person name="Simon A."/>
            <person name="Lu A."/>
            <person name="Plaumann P.-L."/>
            <person name="Amselem J."/>
            <person name="Pigne S."/>
            <person name="Auger A."/>
            <person name="Koch C."/>
            <person name="Dallery J.-F."/>
            <person name="O'Connell R.J."/>
        </authorList>
    </citation>
    <scope>NUCLEOTIDE SEQUENCE [LARGE SCALE GENOMIC DNA]</scope>
    <source>
        <strain evidence="5">CBS 520.97</strain>
    </source>
</reference>
<evidence type="ECO:0000313" key="4">
    <source>
        <dbReference type="EMBL" id="WQF77048.1"/>
    </source>
</evidence>
<organism evidence="4 5">
    <name type="scientific">Colletotrichum destructivum</name>
    <dbReference type="NCBI Taxonomy" id="34406"/>
    <lineage>
        <taxon>Eukaryota</taxon>
        <taxon>Fungi</taxon>
        <taxon>Dikarya</taxon>
        <taxon>Ascomycota</taxon>
        <taxon>Pezizomycotina</taxon>
        <taxon>Sordariomycetes</taxon>
        <taxon>Hypocreomycetidae</taxon>
        <taxon>Glomerellales</taxon>
        <taxon>Glomerellaceae</taxon>
        <taxon>Colletotrichum</taxon>
        <taxon>Colletotrichum destructivum species complex</taxon>
    </lineage>
</organism>
<keyword evidence="5" id="KW-1185">Reference proteome</keyword>
<feature type="domain" description="NmrA-like" evidence="3">
    <location>
        <begin position="8"/>
        <end position="309"/>
    </location>
</feature>
<evidence type="ECO:0000256" key="1">
    <source>
        <dbReference type="ARBA" id="ARBA00022857"/>
    </source>
</evidence>
<gene>
    <name evidence="4" type="ORF">CDEST_02062</name>
</gene>
<dbReference type="InterPro" id="IPR036291">
    <property type="entry name" value="NAD(P)-bd_dom_sf"/>
</dbReference>
<evidence type="ECO:0000259" key="3">
    <source>
        <dbReference type="Pfam" id="PF05368"/>
    </source>
</evidence>
<dbReference type="SUPFAM" id="SSF51735">
    <property type="entry name" value="NAD(P)-binding Rossmann-fold domains"/>
    <property type="match status" value="1"/>
</dbReference>
<protein>
    <submittedName>
        <fullName evidence="4">NmrA-like domain, NAD(P)-binding domain superfamily</fullName>
    </submittedName>
</protein>